<dbReference type="EMBL" id="CXWD01000001">
    <property type="protein sequence ID" value="CTQ64481.1"/>
    <property type="molecule type" value="Genomic_DNA"/>
</dbReference>
<evidence type="ECO:0000256" key="1">
    <source>
        <dbReference type="ARBA" id="ARBA00004651"/>
    </source>
</evidence>
<feature type="transmembrane region" description="Helical" evidence="8">
    <location>
        <begin position="245"/>
        <end position="265"/>
    </location>
</feature>
<keyword evidence="7 8" id="KW-0472">Membrane</keyword>
<dbReference type="Proteomes" id="UP000053235">
    <property type="component" value="Unassembled WGS sequence"/>
</dbReference>
<dbReference type="AlphaFoldDB" id="A0A0M6ZQH1"/>
<feature type="transmembrane region" description="Helical" evidence="8">
    <location>
        <begin position="140"/>
        <end position="166"/>
    </location>
</feature>
<dbReference type="Gene3D" id="1.20.1530.20">
    <property type="match status" value="1"/>
</dbReference>
<sequence length="340" mass="36403">MDLNRPANHKYFESSMQNVISLSLPFFGLIFLGYAAGKIKQIPEAGLGWMNFFVVYLALPALFFRLLSGTPFEELANFAFIAATTFTTYIVFAVAFCIGVVATRGSIAESTILGIAGAYSNVGYMGPGLTLAVLGEDATVPTALILSFDNALMFILAPMMMAVAGAEDQSIADTIKSILWRIFSHPFILATIAGVLAAAFELQQPQAFSTLLTYLSNAAAPCALFAMGVSIAIRPIGRIPIELPIVLAVKLIVHPLLIFMLLMWLGNIDPVWIATAVLMACLPPATNVFVIAQHYGTYVQRASSFVLIGTLVSIVTVTTFIWAITTGALPTGFAEVMRGG</sequence>
<reference evidence="10" key="1">
    <citation type="submission" date="2015-07" db="EMBL/GenBank/DDBJ databases">
        <authorList>
            <person name="Rodrigo-Torres Lidia"/>
            <person name="Arahal R.David."/>
        </authorList>
    </citation>
    <scope>NUCLEOTIDE SEQUENCE [LARGE SCALE GENOMIC DNA]</scope>
    <source>
        <strain evidence="10">CECT 5112</strain>
    </source>
</reference>
<evidence type="ECO:0000256" key="4">
    <source>
        <dbReference type="ARBA" id="ARBA00022475"/>
    </source>
</evidence>
<dbReference type="PANTHER" id="PTHR36838:SF3">
    <property type="entry name" value="TRANSPORTER AUXIN EFFLUX CARRIER EC FAMILY"/>
    <property type="match status" value="1"/>
</dbReference>
<accession>A0A0M6ZQH1</accession>
<dbReference type="PANTHER" id="PTHR36838">
    <property type="entry name" value="AUXIN EFFLUX CARRIER FAMILY PROTEIN"/>
    <property type="match status" value="1"/>
</dbReference>
<feature type="transmembrane region" description="Helical" evidence="8">
    <location>
        <begin position="178"/>
        <end position="200"/>
    </location>
</feature>
<feature type="transmembrane region" description="Helical" evidence="8">
    <location>
        <begin position="49"/>
        <end position="67"/>
    </location>
</feature>
<evidence type="ECO:0000256" key="8">
    <source>
        <dbReference type="SAM" id="Phobius"/>
    </source>
</evidence>
<feature type="transmembrane region" description="Helical" evidence="8">
    <location>
        <begin position="304"/>
        <end position="324"/>
    </location>
</feature>
<comment type="subcellular location">
    <subcellularLocation>
        <location evidence="1">Cell membrane</location>
        <topology evidence="1">Multi-pass membrane protein</topology>
    </subcellularLocation>
</comment>
<comment type="similarity">
    <text evidence="2">Belongs to the auxin efflux carrier (TC 2.A.69) family.</text>
</comment>
<evidence type="ECO:0000256" key="3">
    <source>
        <dbReference type="ARBA" id="ARBA00022448"/>
    </source>
</evidence>
<evidence type="ECO:0000256" key="7">
    <source>
        <dbReference type="ARBA" id="ARBA00023136"/>
    </source>
</evidence>
<keyword evidence="3" id="KW-0813">Transport</keyword>
<dbReference type="InterPro" id="IPR038770">
    <property type="entry name" value="Na+/solute_symporter_sf"/>
</dbReference>
<dbReference type="STRING" id="388408.LAX5112_00313"/>
<evidence type="ECO:0000256" key="6">
    <source>
        <dbReference type="ARBA" id="ARBA00022989"/>
    </source>
</evidence>
<keyword evidence="5 8" id="KW-0812">Transmembrane</keyword>
<feature type="transmembrane region" description="Helical" evidence="8">
    <location>
        <begin position="113"/>
        <end position="134"/>
    </location>
</feature>
<feature type="transmembrane region" description="Helical" evidence="8">
    <location>
        <begin position="79"/>
        <end position="101"/>
    </location>
</feature>
<evidence type="ECO:0000313" key="10">
    <source>
        <dbReference type="Proteomes" id="UP000053235"/>
    </source>
</evidence>
<feature type="transmembrane region" description="Helical" evidence="8">
    <location>
        <begin position="212"/>
        <end position="233"/>
    </location>
</feature>
<name>A0A0M6ZQH1_9HYPH</name>
<dbReference type="Pfam" id="PF03547">
    <property type="entry name" value="Mem_trans"/>
    <property type="match status" value="1"/>
</dbReference>
<keyword evidence="6 8" id="KW-1133">Transmembrane helix</keyword>
<dbReference type="InterPro" id="IPR004776">
    <property type="entry name" value="Mem_transp_PIN-like"/>
</dbReference>
<keyword evidence="10" id="KW-1185">Reference proteome</keyword>
<dbReference type="GO" id="GO:0055085">
    <property type="term" value="P:transmembrane transport"/>
    <property type="evidence" value="ECO:0007669"/>
    <property type="project" value="InterPro"/>
</dbReference>
<keyword evidence="4" id="KW-1003">Cell membrane</keyword>
<feature type="transmembrane region" description="Helical" evidence="8">
    <location>
        <begin position="20"/>
        <end position="37"/>
    </location>
</feature>
<feature type="transmembrane region" description="Helical" evidence="8">
    <location>
        <begin position="271"/>
        <end position="292"/>
    </location>
</feature>
<gene>
    <name evidence="9" type="ORF">LAX5112_00313</name>
</gene>
<evidence type="ECO:0000256" key="2">
    <source>
        <dbReference type="ARBA" id="ARBA00010145"/>
    </source>
</evidence>
<evidence type="ECO:0000313" key="9">
    <source>
        <dbReference type="EMBL" id="CTQ64481.1"/>
    </source>
</evidence>
<evidence type="ECO:0000256" key="5">
    <source>
        <dbReference type="ARBA" id="ARBA00022692"/>
    </source>
</evidence>
<proteinExistence type="inferred from homology"/>
<dbReference type="GO" id="GO:0005886">
    <property type="term" value="C:plasma membrane"/>
    <property type="evidence" value="ECO:0007669"/>
    <property type="project" value="UniProtKB-SubCell"/>
</dbReference>
<organism evidence="9 10">
    <name type="scientific">Roseibium alexandrii</name>
    <dbReference type="NCBI Taxonomy" id="388408"/>
    <lineage>
        <taxon>Bacteria</taxon>
        <taxon>Pseudomonadati</taxon>
        <taxon>Pseudomonadota</taxon>
        <taxon>Alphaproteobacteria</taxon>
        <taxon>Hyphomicrobiales</taxon>
        <taxon>Stappiaceae</taxon>
        <taxon>Roseibium</taxon>
    </lineage>
</organism>
<protein>
    <submittedName>
        <fullName evidence="9">Auxin efflux carrier</fullName>
    </submittedName>
</protein>